<protein>
    <submittedName>
        <fullName evidence="2">Uncharacterized protein</fullName>
    </submittedName>
</protein>
<dbReference type="EMBL" id="NCVQ01000005">
    <property type="protein sequence ID" value="PWZ27880.1"/>
    <property type="molecule type" value="Genomic_DNA"/>
</dbReference>
<gene>
    <name evidence="2" type="ORF">Zm00014a_010308</name>
</gene>
<name>A0A3L6F4G4_MAIZE</name>
<evidence type="ECO:0000256" key="1">
    <source>
        <dbReference type="SAM" id="MobiDB-lite"/>
    </source>
</evidence>
<dbReference type="AlphaFoldDB" id="A0A3L6F4G4"/>
<proteinExistence type="predicted"/>
<comment type="caution">
    <text evidence="2">The sequence shown here is derived from an EMBL/GenBank/DDBJ whole genome shotgun (WGS) entry which is preliminary data.</text>
</comment>
<evidence type="ECO:0000313" key="2">
    <source>
        <dbReference type="EMBL" id="PWZ27880.1"/>
    </source>
</evidence>
<organism evidence="2">
    <name type="scientific">Zea mays</name>
    <name type="common">Maize</name>
    <dbReference type="NCBI Taxonomy" id="4577"/>
    <lineage>
        <taxon>Eukaryota</taxon>
        <taxon>Viridiplantae</taxon>
        <taxon>Streptophyta</taxon>
        <taxon>Embryophyta</taxon>
        <taxon>Tracheophyta</taxon>
        <taxon>Spermatophyta</taxon>
        <taxon>Magnoliopsida</taxon>
        <taxon>Liliopsida</taxon>
        <taxon>Poales</taxon>
        <taxon>Poaceae</taxon>
        <taxon>PACMAD clade</taxon>
        <taxon>Panicoideae</taxon>
        <taxon>Andropogonodae</taxon>
        <taxon>Andropogoneae</taxon>
        <taxon>Tripsacinae</taxon>
        <taxon>Zea</taxon>
    </lineage>
</organism>
<accession>A0A3L6F4G4</accession>
<feature type="region of interest" description="Disordered" evidence="1">
    <location>
        <begin position="1"/>
        <end position="20"/>
    </location>
</feature>
<dbReference type="Proteomes" id="UP000251960">
    <property type="component" value="Chromosome 4"/>
</dbReference>
<reference evidence="2" key="1">
    <citation type="journal article" date="2018" name="Nat. Genet.">
        <title>Extensive intraspecific gene order and gene structural variations between Mo17 and other maize genomes.</title>
        <authorList>
            <person name="Sun S."/>
            <person name="Zhou Y."/>
            <person name="Chen J."/>
            <person name="Shi J."/>
            <person name="Zhao H."/>
            <person name="Zhao H."/>
            <person name="Song W."/>
            <person name="Zhang M."/>
            <person name="Cui Y."/>
            <person name="Dong X."/>
            <person name="Liu H."/>
            <person name="Ma X."/>
            <person name="Jiao Y."/>
            <person name="Wang B."/>
            <person name="Wei X."/>
            <person name="Stein J.C."/>
            <person name="Glaubitz J.C."/>
            <person name="Lu F."/>
            <person name="Yu G."/>
            <person name="Liang C."/>
            <person name="Fengler K."/>
            <person name="Li B."/>
            <person name="Rafalski A."/>
            <person name="Schnable P.S."/>
            <person name="Ware D.H."/>
            <person name="Buckler E.S."/>
            <person name="Lai J."/>
        </authorList>
    </citation>
    <scope>NUCLEOTIDE SEQUENCE [LARGE SCALE GENOMIC DNA]</scope>
    <source>
        <tissue evidence="2">Seedling</tissue>
    </source>
</reference>
<sequence length="44" mass="5165">MRMGTEMGFAGRGNQNDKYRMVTEHGNRLCAGRRESERQNTECW</sequence>